<organism evidence="2 3">
    <name type="scientific">Catellatospora citrea</name>
    <dbReference type="NCBI Taxonomy" id="53366"/>
    <lineage>
        <taxon>Bacteria</taxon>
        <taxon>Bacillati</taxon>
        <taxon>Actinomycetota</taxon>
        <taxon>Actinomycetes</taxon>
        <taxon>Micromonosporales</taxon>
        <taxon>Micromonosporaceae</taxon>
        <taxon>Catellatospora</taxon>
    </lineage>
</organism>
<keyword evidence="3" id="KW-1185">Reference proteome</keyword>
<comment type="caution">
    <text evidence="2">The sequence shown here is derived from an EMBL/GenBank/DDBJ whole genome shotgun (WGS) entry which is preliminary data.</text>
</comment>
<dbReference type="EMBL" id="BONH01000027">
    <property type="protein sequence ID" value="GIG00257.1"/>
    <property type="molecule type" value="Genomic_DNA"/>
</dbReference>
<accession>A0A8J3P1M3</accession>
<dbReference type="Proteomes" id="UP000659904">
    <property type="component" value="Unassembled WGS sequence"/>
</dbReference>
<reference evidence="2 3" key="1">
    <citation type="submission" date="2021-01" db="EMBL/GenBank/DDBJ databases">
        <title>Whole genome shotgun sequence of Catellatospora citrea NBRC 14495.</title>
        <authorList>
            <person name="Komaki H."/>
            <person name="Tamura T."/>
        </authorList>
    </citation>
    <scope>NUCLEOTIDE SEQUENCE [LARGE SCALE GENOMIC DNA]</scope>
    <source>
        <strain evidence="2 3">NBRC 14495</strain>
    </source>
</reference>
<evidence type="ECO:0000313" key="2">
    <source>
        <dbReference type="EMBL" id="GIG00257.1"/>
    </source>
</evidence>
<feature type="region of interest" description="Disordered" evidence="1">
    <location>
        <begin position="1"/>
        <end position="26"/>
    </location>
</feature>
<dbReference type="AlphaFoldDB" id="A0A8J3P1M3"/>
<gene>
    <name evidence="2" type="ORF">Cci01nite_53500</name>
</gene>
<feature type="compositionally biased region" description="Low complexity" evidence="1">
    <location>
        <begin position="1"/>
        <end position="14"/>
    </location>
</feature>
<proteinExistence type="predicted"/>
<sequence>MCRAIAPARNDAAAGHIPWHRPPRPITTPGEGTVMGKALDAEQFAAYARRQIHAALDILDRHHTDVLGLCACGRPQPCSVVATCHHAIAHYQAKLAVVGATQPLRLVARRPVAAPAAVPRLGSAWT</sequence>
<protein>
    <submittedName>
        <fullName evidence="2">Uncharacterized protein</fullName>
    </submittedName>
</protein>
<evidence type="ECO:0000256" key="1">
    <source>
        <dbReference type="SAM" id="MobiDB-lite"/>
    </source>
</evidence>
<name>A0A8J3P1M3_9ACTN</name>
<evidence type="ECO:0000313" key="3">
    <source>
        <dbReference type="Proteomes" id="UP000659904"/>
    </source>
</evidence>